<sequence>ALPVSAFLPFFSHHSTAVTKALLSLCCVCRSSRRERSRVHWLEAWPSRAGYTTVESTRVASFSRHLQILRSLNQVYSGTMKPVSLNLFFSIQPSTGRSGSRPGSSTPYPSNSLSPFHTTMKPTCGYFFAHDTDNKKRRIGIPPSNLVAWRSKVGHTHTQRAQTAH</sequence>
<dbReference type="Pfam" id="PF22581">
    <property type="entry name" value="CIMIP3"/>
    <property type="match status" value="1"/>
</dbReference>
<feature type="non-terminal residue" evidence="2">
    <location>
        <position position="1"/>
    </location>
</feature>
<reference evidence="2" key="1">
    <citation type="submission" date="2023-03" db="EMBL/GenBank/DDBJ databases">
        <authorList>
            <person name="Steffen K."/>
            <person name="Cardenas P."/>
        </authorList>
    </citation>
    <scope>NUCLEOTIDE SEQUENCE</scope>
</reference>
<comment type="caution">
    <text evidence="2">The sequence shown here is derived from an EMBL/GenBank/DDBJ whole genome shotgun (WGS) entry which is preliminary data.</text>
</comment>
<evidence type="ECO:0000313" key="3">
    <source>
        <dbReference type="Proteomes" id="UP001174909"/>
    </source>
</evidence>
<evidence type="ECO:0000256" key="1">
    <source>
        <dbReference type="SAM" id="MobiDB-lite"/>
    </source>
</evidence>
<dbReference type="EMBL" id="CASHTH010003506">
    <property type="protein sequence ID" value="CAI8045810.1"/>
    <property type="molecule type" value="Genomic_DNA"/>
</dbReference>
<dbReference type="Proteomes" id="UP001174909">
    <property type="component" value="Unassembled WGS sequence"/>
</dbReference>
<organism evidence="2 3">
    <name type="scientific">Geodia barretti</name>
    <name type="common">Barrett's horny sponge</name>
    <dbReference type="NCBI Taxonomy" id="519541"/>
    <lineage>
        <taxon>Eukaryota</taxon>
        <taxon>Metazoa</taxon>
        <taxon>Porifera</taxon>
        <taxon>Demospongiae</taxon>
        <taxon>Heteroscleromorpha</taxon>
        <taxon>Tetractinellida</taxon>
        <taxon>Astrophorina</taxon>
        <taxon>Geodiidae</taxon>
        <taxon>Geodia</taxon>
    </lineage>
</organism>
<protein>
    <submittedName>
        <fullName evidence="2">Uncharacterized protein</fullName>
    </submittedName>
</protein>
<evidence type="ECO:0000313" key="2">
    <source>
        <dbReference type="EMBL" id="CAI8045810.1"/>
    </source>
</evidence>
<dbReference type="PANTHER" id="PTHR35444">
    <property type="entry name" value="RIKEN CDNA 1700001C19 GENE"/>
    <property type="match status" value="1"/>
</dbReference>
<gene>
    <name evidence="2" type="ORF">GBAR_LOCUS25332</name>
</gene>
<dbReference type="PANTHER" id="PTHR35444:SF1">
    <property type="entry name" value="RIKEN CDNA 1700001C19 GENE"/>
    <property type="match status" value="1"/>
</dbReference>
<dbReference type="InterPro" id="IPR054446">
    <property type="entry name" value="CIMIP3-like"/>
</dbReference>
<feature type="region of interest" description="Disordered" evidence="1">
    <location>
        <begin position="95"/>
        <end position="115"/>
    </location>
</feature>
<accession>A0AA35TCL2</accession>
<proteinExistence type="predicted"/>
<name>A0AA35TCL2_GEOBA</name>
<feature type="compositionally biased region" description="Low complexity" evidence="1">
    <location>
        <begin position="95"/>
        <end position="110"/>
    </location>
</feature>
<dbReference type="AlphaFoldDB" id="A0AA35TCL2"/>
<keyword evidence="3" id="KW-1185">Reference proteome</keyword>